<dbReference type="InterPro" id="IPR011712">
    <property type="entry name" value="Sig_transdc_His_kin_sub3_dim/P"/>
</dbReference>
<feature type="region of interest" description="Disordered" evidence="9">
    <location>
        <begin position="405"/>
        <end position="425"/>
    </location>
</feature>
<dbReference type="Pfam" id="PF02518">
    <property type="entry name" value="HATPase_c"/>
    <property type="match status" value="1"/>
</dbReference>
<evidence type="ECO:0000256" key="4">
    <source>
        <dbReference type="ARBA" id="ARBA00022679"/>
    </source>
</evidence>
<dbReference type="Gene3D" id="1.20.5.1930">
    <property type="match status" value="1"/>
</dbReference>
<feature type="compositionally biased region" description="Low complexity" evidence="9">
    <location>
        <begin position="405"/>
        <end position="415"/>
    </location>
</feature>
<keyword evidence="10" id="KW-0472">Membrane</keyword>
<sequence>MGTQGPANAGGPATPEKLTNPQGLTSADGWYWLTTIFAGVALLATGWPVYAATYGVWVVIAMLIAAAQAAAPVLAVRLPVVAIVISLLSSAAGILATAHTTGFVWPWTVTATLSLSFTLIVIGLRHSWVGLIVLWSASAALGAGSLLLVLPDGVTGALSNVITTASVTAGVAGIAALIRLWLTGRRQLAVERRLGAEELAKRTELEDRNRIAQELHDVVAHSMSVISVQATTARYRLADLDDRSLEEFDSIAGSARQALTEMRGLLTILRGGRDAETAPQPTIGDIPSLVSATRGTGAHVDLEFGLRSQPVAPTTGLTAFRVVQEGLSNALRHAPGAPVSVTIRPAVGADGRSGVEVSVVNGVADGGNESTSHGRSTGTATVDNAIVDNATAGTAFVGTAAGTGSASVASGNAGSHNATSHGAADDRLSHLGAGFGLRGMRERVEGLGGTLAVGPTPEGGFAVTAVLPLS</sequence>
<evidence type="ECO:0000256" key="7">
    <source>
        <dbReference type="ARBA" id="ARBA00022840"/>
    </source>
</evidence>
<dbReference type="Proteomes" id="UP001498935">
    <property type="component" value="Unassembled WGS sequence"/>
</dbReference>
<evidence type="ECO:0000256" key="1">
    <source>
        <dbReference type="ARBA" id="ARBA00000085"/>
    </source>
</evidence>
<dbReference type="Pfam" id="PF07730">
    <property type="entry name" value="HisKA_3"/>
    <property type="match status" value="1"/>
</dbReference>
<keyword evidence="8" id="KW-0902">Two-component regulatory system</keyword>
<keyword evidence="3" id="KW-0597">Phosphoprotein</keyword>
<evidence type="ECO:0000259" key="12">
    <source>
        <dbReference type="Pfam" id="PF07730"/>
    </source>
</evidence>
<gene>
    <name evidence="13" type="ORF">KACC15558_24160</name>
</gene>
<comment type="caution">
    <text evidence="13">The sequence shown here is derived from an EMBL/GenBank/DDBJ whole genome shotgun (WGS) entry which is preliminary data.</text>
</comment>
<evidence type="ECO:0000313" key="14">
    <source>
        <dbReference type="Proteomes" id="UP001498935"/>
    </source>
</evidence>
<dbReference type="PANTHER" id="PTHR24421">
    <property type="entry name" value="NITRATE/NITRITE SENSOR PROTEIN NARX-RELATED"/>
    <property type="match status" value="1"/>
</dbReference>
<feature type="transmembrane region" description="Helical" evidence="10">
    <location>
        <begin position="104"/>
        <end position="124"/>
    </location>
</feature>
<feature type="transmembrane region" description="Helical" evidence="10">
    <location>
        <begin position="131"/>
        <end position="150"/>
    </location>
</feature>
<feature type="region of interest" description="Disordered" evidence="9">
    <location>
        <begin position="1"/>
        <end position="21"/>
    </location>
</feature>
<dbReference type="InterPro" id="IPR003594">
    <property type="entry name" value="HATPase_dom"/>
</dbReference>
<evidence type="ECO:0000256" key="2">
    <source>
        <dbReference type="ARBA" id="ARBA00012438"/>
    </source>
</evidence>
<evidence type="ECO:0000256" key="3">
    <source>
        <dbReference type="ARBA" id="ARBA00022553"/>
    </source>
</evidence>
<protein>
    <recommendedName>
        <fullName evidence="2">histidine kinase</fullName>
        <ecNumber evidence="2">2.7.13.3</ecNumber>
    </recommendedName>
</protein>
<dbReference type="InterPro" id="IPR050482">
    <property type="entry name" value="Sensor_HK_TwoCompSys"/>
</dbReference>
<organism evidence="13 14">
    <name type="scientific">Brevibacterium ammoniilyticum</name>
    <dbReference type="NCBI Taxonomy" id="1046555"/>
    <lineage>
        <taxon>Bacteria</taxon>
        <taxon>Bacillati</taxon>
        <taxon>Actinomycetota</taxon>
        <taxon>Actinomycetes</taxon>
        <taxon>Micrococcales</taxon>
        <taxon>Brevibacteriaceae</taxon>
        <taxon>Brevibacterium</taxon>
    </lineage>
</organism>
<dbReference type="Gene3D" id="3.30.565.10">
    <property type="entry name" value="Histidine kinase-like ATPase, C-terminal domain"/>
    <property type="match status" value="1"/>
</dbReference>
<comment type="catalytic activity">
    <reaction evidence="1">
        <text>ATP + protein L-histidine = ADP + protein N-phospho-L-histidine.</text>
        <dbReference type="EC" id="2.7.13.3"/>
    </reaction>
</comment>
<feature type="transmembrane region" description="Helical" evidence="10">
    <location>
        <begin position="162"/>
        <end position="182"/>
    </location>
</feature>
<evidence type="ECO:0000259" key="11">
    <source>
        <dbReference type="Pfam" id="PF02518"/>
    </source>
</evidence>
<evidence type="ECO:0000256" key="6">
    <source>
        <dbReference type="ARBA" id="ARBA00022777"/>
    </source>
</evidence>
<dbReference type="SUPFAM" id="SSF55874">
    <property type="entry name" value="ATPase domain of HSP90 chaperone/DNA topoisomerase II/histidine kinase"/>
    <property type="match status" value="1"/>
</dbReference>
<feature type="transmembrane region" description="Helical" evidence="10">
    <location>
        <begin position="30"/>
        <end position="50"/>
    </location>
</feature>
<keyword evidence="7" id="KW-0067">ATP-binding</keyword>
<evidence type="ECO:0000256" key="5">
    <source>
        <dbReference type="ARBA" id="ARBA00022741"/>
    </source>
</evidence>
<feature type="domain" description="Signal transduction histidine kinase subgroup 3 dimerisation and phosphoacceptor" evidence="12">
    <location>
        <begin position="208"/>
        <end position="270"/>
    </location>
</feature>
<dbReference type="InterPro" id="IPR036890">
    <property type="entry name" value="HATPase_C_sf"/>
</dbReference>
<evidence type="ECO:0000256" key="9">
    <source>
        <dbReference type="SAM" id="MobiDB-lite"/>
    </source>
</evidence>
<dbReference type="PANTHER" id="PTHR24421:SF10">
    <property type="entry name" value="NITRATE_NITRITE SENSOR PROTEIN NARQ"/>
    <property type="match status" value="1"/>
</dbReference>
<evidence type="ECO:0000313" key="13">
    <source>
        <dbReference type="EMBL" id="GAA5341376.1"/>
    </source>
</evidence>
<evidence type="ECO:0000256" key="8">
    <source>
        <dbReference type="ARBA" id="ARBA00023012"/>
    </source>
</evidence>
<dbReference type="EMBL" id="BAABNP010000009">
    <property type="protein sequence ID" value="GAA5341376.1"/>
    <property type="molecule type" value="Genomic_DNA"/>
</dbReference>
<reference evidence="13 14" key="1">
    <citation type="submission" date="2024-02" db="EMBL/GenBank/DDBJ databases">
        <title>Characterization of antibiotic resistant novel bacterial strains and their environmental applications.</title>
        <authorList>
            <person name="Manzoor S."/>
            <person name="Abbas S."/>
            <person name="Arshad M."/>
            <person name="Li W.J."/>
            <person name="Ahmed I."/>
        </authorList>
    </citation>
    <scope>NUCLEOTIDE SEQUENCE [LARGE SCALE GENOMIC DNA]</scope>
    <source>
        <strain evidence="13 14">KACC 15558</strain>
    </source>
</reference>
<dbReference type="CDD" id="cd16917">
    <property type="entry name" value="HATPase_UhpB-NarQ-NarX-like"/>
    <property type="match status" value="1"/>
</dbReference>
<evidence type="ECO:0000256" key="10">
    <source>
        <dbReference type="SAM" id="Phobius"/>
    </source>
</evidence>
<keyword evidence="5" id="KW-0547">Nucleotide-binding</keyword>
<dbReference type="RefSeq" id="WP_342038498.1">
    <property type="nucleotide sequence ID" value="NZ_BAABBK010000009.1"/>
</dbReference>
<keyword evidence="6" id="KW-0418">Kinase</keyword>
<dbReference type="EC" id="2.7.13.3" evidence="2"/>
<proteinExistence type="predicted"/>
<keyword evidence="10" id="KW-1133">Transmembrane helix</keyword>
<accession>A0ABP9U8Z6</accession>
<keyword evidence="10" id="KW-0812">Transmembrane</keyword>
<feature type="transmembrane region" description="Helical" evidence="10">
    <location>
        <begin position="80"/>
        <end position="98"/>
    </location>
</feature>
<feature type="domain" description="Histidine kinase/HSP90-like ATPase" evidence="11">
    <location>
        <begin position="319"/>
        <end position="469"/>
    </location>
</feature>
<name>A0ABP9U8Z6_9MICO</name>
<keyword evidence="4" id="KW-0808">Transferase</keyword>
<keyword evidence="14" id="KW-1185">Reference proteome</keyword>